<gene>
    <name evidence="2" type="ORF">S01H1_35060</name>
</gene>
<comment type="caution">
    <text evidence="2">The sequence shown here is derived from an EMBL/GenBank/DDBJ whole genome shotgun (WGS) entry which is preliminary data.</text>
</comment>
<accession>X0VBG2</accession>
<feature type="region of interest" description="Disordered" evidence="1">
    <location>
        <begin position="1"/>
        <end position="41"/>
    </location>
</feature>
<dbReference type="AlphaFoldDB" id="X0VBG2"/>
<proteinExistence type="predicted"/>
<organism evidence="2">
    <name type="scientific">marine sediment metagenome</name>
    <dbReference type="NCBI Taxonomy" id="412755"/>
    <lineage>
        <taxon>unclassified sequences</taxon>
        <taxon>metagenomes</taxon>
        <taxon>ecological metagenomes</taxon>
    </lineage>
</organism>
<name>X0VBG2_9ZZZZ</name>
<evidence type="ECO:0000313" key="2">
    <source>
        <dbReference type="EMBL" id="GAG08652.1"/>
    </source>
</evidence>
<reference evidence="2" key="1">
    <citation type="journal article" date="2014" name="Front. Microbiol.">
        <title>High frequency of phylogenetically diverse reductive dehalogenase-homologous genes in deep subseafloor sedimentary metagenomes.</title>
        <authorList>
            <person name="Kawai M."/>
            <person name="Futagami T."/>
            <person name="Toyoda A."/>
            <person name="Takaki Y."/>
            <person name="Nishi S."/>
            <person name="Hori S."/>
            <person name="Arai W."/>
            <person name="Tsubouchi T."/>
            <person name="Morono Y."/>
            <person name="Uchiyama I."/>
            <person name="Ito T."/>
            <person name="Fujiyama A."/>
            <person name="Inagaki F."/>
            <person name="Takami H."/>
        </authorList>
    </citation>
    <scope>NUCLEOTIDE SEQUENCE</scope>
    <source>
        <strain evidence="2">Expedition CK06-06</strain>
    </source>
</reference>
<evidence type="ECO:0000256" key="1">
    <source>
        <dbReference type="SAM" id="MobiDB-lite"/>
    </source>
</evidence>
<feature type="compositionally biased region" description="Polar residues" evidence="1">
    <location>
        <begin position="18"/>
        <end position="33"/>
    </location>
</feature>
<protein>
    <submittedName>
        <fullName evidence="2">Uncharacterized protein</fullName>
    </submittedName>
</protein>
<dbReference type="EMBL" id="BARS01021874">
    <property type="protein sequence ID" value="GAG08652.1"/>
    <property type="molecule type" value="Genomic_DNA"/>
</dbReference>
<sequence>MQASPQSEQSEDVPIWVSQPSLSDKLQSAQPESQGPIWHVPVGTPLQLPDAFV</sequence>